<reference evidence="11 12" key="1">
    <citation type="submission" date="2013-04" db="EMBL/GenBank/DDBJ databases">
        <title>Zunongwangia sp. 22II14-10F7 Genome Sequencing.</title>
        <authorList>
            <person name="Lai Q."/>
            <person name="Shao Z."/>
        </authorList>
    </citation>
    <scope>NUCLEOTIDE SEQUENCE [LARGE SCALE GENOMIC DNA]</scope>
    <source>
        <strain evidence="11 12">22II14-10F7</strain>
    </source>
</reference>
<dbReference type="GO" id="GO:0046872">
    <property type="term" value="F:metal ion binding"/>
    <property type="evidence" value="ECO:0007669"/>
    <property type="project" value="UniProtKB-KW"/>
</dbReference>
<evidence type="ECO:0000256" key="8">
    <source>
        <dbReference type="ARBA" id="ARBA00022884"/>
    </source>
</evidence>
<protein>
    <submittedName>
        <fullName evidence="11">XRE family transcriptional regulator</fullName>
    </submittedName>
</protein>
<dbReference type="Proteomes" id="UP000192746">
    <property type="component" value="Unassembled WGS sequence"/>
</dbReference>
<dbReference type="PROSITE" id="PS51371">
    <property type="entry name" value="CBS"/>
    <property type="match status" value="1"/>
</dbReference>
<sequence length="332" mass="39115">MPRTEFVELVKEIKKKGKGKKMTKREFIWLFDFYEKRTSGNVWRINEYLEKQKMVVVPNYQGGWIDDEVTLKEKDKARIINGETFEEKFDPINRLSVLKAAAKTPISISRDASLKKAYHILWKHEFTQVPIMNNEREVLGVVSWQSLAKGLIAGKESDCVKDFMTNDFEIIDDETPLFDAIKSVIRRGVAFVRDKEKKIKGPVTPSDLSEEFIEQIEPYILLEQIENFIRLILHDKIILEDLLKLLTIEDENRKIESISDMTFGEYLRVIENDEMWDILKLPFVKADFTNELDEIRKIRNGVMHFHPDKISEEDLIQLRKMSKFLMDYNENC</sequence>
<keyword evidence="12" id="KW-1185">Reference proteome</keyword>
<feature type="domain" description="CBS" evidence="10">
    <location>
        <begin position="101"/>
        <end position="157"/>
    </location>
</feature>
<dbReference type="AlphaFoldDB" id="A0A1Y1T5N6"/>
<evidence type="ECO:0000313" key="11">
    <source>
        <dbReference type="EMBL" id="ORL46350.1"/>
    </source>
</evidence>
<dbReference type="Gene3D" id="3.10.580.10">
    <property type="entry name" value="CBS-domain"/>
    <property type="match status" value="1"/>
</dbReference>
<comment type="cofactor">
    <cofactor evidence="1">
        <name>Mg(2+)</name>
        <dbReference type="ChEBI" id="CHEBI:18420"/>
    </cofactor>
</comment>
<evidence type="ECO:0000256" key="4">
    <source>
        <dbReference type="ARBA" id="ARBA00022695"/>
    </source>
</evidence>
<keyword evidence="3" id="KW-0819">tRNA processing</keyword>
<dbReference type="OrthoDB" id="291940at2"/>
<keyword evidence="5" id="KW-0479">Metal-binding</keyword>
<keyword evidence="4" id="KW-0548">Nucleotidyltransferase</keyword>
<dbReference type="InterPro" id="IPR000644">
    <property type="entry name" value="CBS_dom"/>
</dbReference>
<keyword evidence="6" id="KW-0547">Nucleotide-binding</keyword>
<dbReference type="GO" id="GO:0016779">
    <property type="term" value="F:nucleotidyltransferase activity"/>
    <property type="evidence" value="ECO:0007669"/>
    <property type="project" value="UniProtKB-KW"/>
</dbReference>
<evidence type="ECO:0000256" key="9">
    <source>
        <dbReference type="PROSITE-ProRule" id="PRU00703"/>
    </source>
</evidence>
<evidence type="ECO:0000256" key="6">
    <source>
        <dbReference type="ARBA" id="ARBA00022741"/>
    </source>
</evidence>
<keyword evidence="8" id="KW-0694">RNA-binding</keyword>
<evidence type="ECO:0000256" key="2">
    <source>
        <dbReference type="ARBA" id="ARBA00007265"/>
    </source>
</evidence>
<dbReference type="InterPro" id="IPR046342">
    <property type="entry name" value="CBS_dom_sf"/>
</dbReference>
<evidence type="ECO:0000256" key="1">
    <source>
        <dbReference type="ARBA" id="ARBA00001946"/>
    </source>
</evidence>
<evidence type="ECO:0000256" key="3">
    <source>
        <dbReference type="ARBA" id="ARBA00022694"/>
    </source>
</evidence>
<dbReference type="GO" id="GO:0008033">
    <property type="term" value="P:tRNA processing"/>
    <property type="evidence" value="ECO:0007669"/>
    <property type="project" value="UniProtKB-KW"/>
</dbReference>
<dbReference type="Pfam" id="PF00571">
    <property type="entry name" value="CBS"/>
    <property type="match status" value="2"/>
</dbReference>
<dbReference type="EMBL" id="ARYN01000005">
    <property type="protein sequence ID" value="ORL46350.1"/>
    <property type="molecule type" value="Genomic_DNA"/>
</dbReference>
<dbReference type="GO" id="GO:0000166">
    <property type="term" value="F:nucleotide binding"/>
    <property type="evidence" value="ECO:0007669"/>
    <property type="project" value="UniProtKB-KW"/>
</dbReference>
<name>A0A1Y1T5N6_9FLAO</name>
<dbReference type="PANTHER" id="PTHR47788">
    <property type="entry name" value="POLYA POLYMERASE"/>
    <property type="match status" value="1"/>
</dbReference>
<gene>
    <name evidence="11" type="ORF">IIF7_07261</name>
</gene>
<accession>A0A1Y1T5N6</accession>
<dbReference type="PANTHER" id="PTHR47788:SF1">
    <property type="entry name" value="A-ADDING TRNA NUCLEOTIDYLTRANSFERASE"/>
    <property type="match status" value="1"/>
</dbReference>
<keyword evidence="9" id="KW-0129">CBS domain</keyword>
<dbReference type="STRING" id="1185767.IIF7_07261"/>
<evidence type="ECO:0000259" key="10">
    <source>
        <dbReference type="PROSITE" id="PS51371"/>
    </source>
</evidence>
<comment type="similarity">
    <text evidence="2">Belongs to the tRNA nucleotidyltransferase/poly(A) polymerase family.</text>
</comment>
<keyword evidence="7" id="KW-0460">Magnesium</keyword>
<comment type="caution">
    <text evidence="11">The sequence shown here is derived from an EMBL/GenBank/DDBJ whole genome shotgun (WGS) entry which is preliminary data.</text>
</comment>
<evidence type="ECO:0000313" key="12">
    <source>
        <dbReference type="Proteomes" id="UP000192746"/>
    </source>
</evidence>
<proteinExistence type="inferred from homology"/>
<dbReference type="RefSeq" id="WP_084841009.1">
    <property type="nucleotide sequence ID" value="NZ_ARYN01000005.1"/>
</dbReference>
<evidence type="ECO:0000256" key="7">
    <source>
        <dbReference type="ARBA" id="ARBA00022842"/>
    </source>
</evidence>
<keyword evidence="4" id="KW-0808">Transferase</keyword>
<evidence type="ECO:0000256" key="5">
    <source>
        <dbReference type="ARBA" id="ARBA00022723"/>
    </source>
</evidence>
<dbReference type="InterPro" id="IPR052390">
    <property type="entry name" value="tRNA_nt/polyA_polymerase"/>
</dbReference>
<dbReference type="GO" id="GO:0003723">
    <property type="term" value="F:RNA binding"/>
    <property type="evidence" value="ECO:0007669"/>
    <property type="project" value="UniProtKB-KW"/>
</dbReference>
<dbReference type="SUPFAM" id="SSF54631">
    <property type="entry name" value="CBS-domain pair"/>
    <property type="match status" value="1"/>
</dbReference>
<organism evidence="11 12">
    <name type="scientific">Zunongwangia atlantica 22II14-10F7</name>
    <dbReference type="NCBI Taxonomy" id="1185767"/>
    <lineage>
        <taxon>Bacteria</taxon>
        <taxon>Pseudomonadati</taxon>
        <taxon>Bacteroidota</taxon>
        <taxon>Flavobacteriia</taxon>
        <taxon>Flavobacteriales</taxon>
        <taxon>Flavobacteriaceae</taxon>
        <taxon>Zunongwangia</taxon>
    </lineage>
</organism>